<evidence type="ECO:0000313" key="2">
    <source>
        <dbReference type="EMBL" id="CAE0674587.1"/>
    </source>
</evidence>
<organism evidence="2">
    <name type="scientific">Lotharella globosa</name>
    <dbReference type="NCBI Taxonomy" id="91324"/>
    <lineage>
        <taxon>Eukaryota</taxon>
        <taxon>Sar</taxon>
        <taxon>Rhizaria</taxon>
        <taxon>Cercozoa</taxon>
        <taxon>Chlorarachniophyceae</taxon>
        <taxon>Lotharella</taxon>
    </lineage>
</organism>
<keyword evidence="1" id="KW-0812">Transmembrane</keyword>
<sequence>MAIGIMAMGEVVGSRVAEVGSQAAEVTVSWVAGVMGSWAVAVVVGVGALMRYAETGKEPIAIGEIGAAMHMMVLQAASYLQGEKLTRYAGIGDVGDADAPTADSCTTTVVEADGVEAVGSYLKVVTQRPVQYQPYHPLIVWESHERKNKIRV</sequence>
<accession>A0A7S3Z7W5</accession>
<proteinExistence type="predicted"/>
<name>A0A7S3Z7W5_9EUKA</name>
<feature type="transmembrane region" description="Helical" evidence="1">
    <location>
        <begin position="28"/>
        <end position="50"/>
    </location>
</feature>
<dbReference type="AlphaFoldDB" id="A0A7S3Z7W5"/>
<keyword evidence="1" id="KW-0472">Membrane</keyword>
<keyword evidence="1" id="KW-1133">Transmembrane helix</keyword>
<protein>
    <submittedName>
        <fullName evidence="2">Uncharacterized protein</fullName>
    </submittedName>
</protein>
<dbReference type="EMBL" id="HBIV01036970">
    <property type="protein sequence ID" value="CAE0674587.1"/>
    <property type="molecule type" value="Transcribed_RNA"/>
</dbReference>
<gene>
    <name evidence="2" type="ORF">LGLO00237_LOCUS26361</name>
</gene>
<evidence type="ECO:0000256" key="1">
    <source>
        <dbReference type="SAM" id="Phobius"/>
    </source>
</evidence>
<reference evidence="2" key="1">
    <citation type="submission" date="2021-01" db="EMBL/GenBank/DDBJ databases">
        <authorList>
            <person name="Corre E."/>
            <person name="Pelletier E."/>
            <person name="Niang G."/>
            <person name="Scheremetjew M."/>
            <person name="Finn R."/>
            <person name="Kale V."/>
            <person name="Holt S."/>
            <person name="Cochrane G."/>
            <person name="Meng A."/>
            <person name="Brown T."/>
            <person name="Cohen L."/>
        </authorList>
    </citation>
    <scope>NUCLEOTIDE SEQUENCE</scope>
    <source>
        <strain evidence="2">CCCM811</strain>
    </source>
</reference>